<reference evidence="8" key="1">
    <citation type="journal article" date="2013" name="Nature">
        <title>Pan genome of the phytoplankton Emiliania underpins its global distribution.</title>
        <authorList>
            <person name="Read B.A."/>
            <person name="Kegel J."/>
            <person name="Klute M.J."/>
            <person name="Kuo A."/>
            <person name="Lefebvre S.C."/>
            <person name="Maumus F."/>
            <person name="Mayer C."/>
            <person name="Miller J."/>
            <person name="Monier A."/>
            <person name="Salamov A."/>
            <person name="Young J."/>
            <person name="Aguilar M."/>
            <person name="Claverie J.M."/>
            <person name="Frickenhaus S."/>
            <person name="Gonzalez K."/>
            <person name="Herman E.K."/>
            <person name="Lin Y.C."/>
            <person name="Napier J."/>
            <person name="Ogata H."/>
            <person name="Sarno A.F."/>
            <person name="Shmutz J."/>
            <person name="Schroeder D."/>
            <person name="de Vargas C."/>
            <person name="Verret F."/>
            <person name="von Dassow P."/>
            <person name="Valentin K."/>
            <person name="Van de Peer Y."/>
            <person name="Wheeler G."/>
            <person name="Dacks J.B."/>
            <person name="Delwiche C.F."/>
            <person name="Dyhrman S.T."/>
            <person name="Glockner G."/>
            <person name="John U."/>
            <person name="Richards T."/>
            <person name="Worden A.Z."/>
            <person name="Zhang X."/>
            <person name="Grigoriev I.V."/>
            <person name="Allen A.E."/>
            <person name="Bidle K."/>
            <person name="Borodovsky M."/>
            <person name="Bowler C."/>
            <person name="Brownlee C."/>
            <person name="Cock J.M."/>
            <person name="Elias M."/>
            <person name="Gladyshev V.N."/>
            <person name="Groth M."/>
            <person name="Guda C."/>
            <person name="Hadaegh A."/>
            <person name="Iglesias-Rodriguez M.D."/>
            <person name="Jenkins J."/>
            <person name="Jones B.M."/>
            <person name="Lawson T."/>
            <person name="Leese F."/>
            <person name="Lindquist E."/>
            <person name="Lobanov A."/>
            <person name="Lomsadze A."/>
            <person name="Malik S.B."/>
            <person name="Marsh M.E."/>
            <person name="Mackinder L."/>
            <person name="Mock T."/>
            <person name="Mueller-Roeber B."/>
            <person name="Pagarete A."/>
            <person name="Parker M."/>
            <person name="Probert I."/>
            <person name="Quesneville H."/>
            <person name="Raines C."/>
            <person name="Rensing S.A."/>
            <person name="Riano-Pachon D.M."/>
            <person name="Richier S."/>
            <person name="Rokitta S."/>
            <person name="Shiraiwa Y."/>
            <person name="Soanes D.M."/>
            <person name="van der Giezen M."/>
            <person name="Wahlund T.M."/>
            <person name="Williams B."/>
            <person name="Wilson W."/>
            <person name="Wolfe G."/>
            <person name="Wurch L.L."/>
        </authorList>
    </citation>
    <scope>NUCLEOTIDE SEQUENCE</scope>
</reference>
<dbReference type="PROSITE" id="PS50011">
    <property type="entry name" value="PROTEIN_KINASE_DOM"/>
    <property type="match status" value="1"/>
</dbReference>
<dbReference type="RefSeq" id="XP_005764631.1">
    <property type="nucleotide sequence ID" value="XM_005764574.1"/>
</dbReference>
<dbReference type="GO" id="GO:0005524">
    <property type="term" value="F:ATP binding"/>
    <property type="evidence" value="ECO:0007669"/>
    <property type="project" value="UniProtKB-KW"/>
</dbReference>
<dbReference type="PaxDb" id="2903-EOD12202"/>
<keyword evidence="3" id="KW-0547">Nucleotide-binding</keyword>
<evidence type="ECO:0000313" key="7">
    <source>
        <dbReference type="EnsemblProtists" id="EOD12202"/>
    </source>
</evidence>
<evidence type="ECO:0000256" key="2">
    <source>
        <dbReference type="ARBA" id="ARBA00022679"/>
    </source>
</evidence>
<dbReference type="Proteomes" id="UP000013827">
    <property type="component" value="Unassembled WGS sequence"/>
</dbReference>
<dbReference type="SUPFAM" id="SSF56112">
    <property type="entry name" value="Protein kinase-like (PK-like)"/>
    <property type="match status" value="1"/>
</dbReference>
<organism evidence="7 8">
    <name type="scientific">Emiliania huxleyi (strain CCMP1516)</name>
    <dbReference type="NCBI Taxonomy" id="280463"/>
    <lineage>
        <taxon>Eukaryota</taxon>
        <taxon>Haptista</taxon>
        <taxon>Haptophyta</taxon>
        <taxon>Prymnesiophyceae</taxon>
        <taxon>Isochrysidales</taxon>
        <taxon>Noelaerhabdaceae</taxon>
        <taxon>Emiliania</taxon>
    </lineage>
</organism>
<accession>A0A0D3ILR7</accession>
<name>A0A0D3ILR7_EMIH1</name>
<reference evidence="7" key="2">
    <citation type="submission" date="2024-10" db="UniProtKB">
        <authorList>
            <consortium name="EnsemblProtists"/>
        </authorList>
    </citation>
    <scope>IDENTIFICATION</scope>
</reference>
<evidence type="ECO:0000256" key="1">
    <source>
        <dbReference type="ARBA" id="ARBA00022527"/>
    </source>
</evidence>
<dbReference type="PANTHER" id="PTHR24353">
    <property type="entry name" value="CYCLIC NUCLEOTIDE-DEPENDENT PROTEIN KINASE"/>
    <property type="match status" value="1"/>
</dbReference>
<dbReference type="InterPro" id="IPR000719">
    <property type="entry name" value="Prot_kinase_dom"/>
</dbReference>
<dbReference type="AlphaFoldDB" id="A0A0D3ILR7"/>
<dbReference type="SMART" id="SM00220">
    <property type="entry name" value="S_TKc"/>
    <property type="match status" value="1"/>
</dbReference>
<evidence type="ECO:0000313" key="8">
    <source>
        <dbReference type="Proteomes" id="UP000013827"/>
    </source>
</evidence>
<dbReference type="GO" id="GO:0004691">
    <property type="term" value="F:cAMP-dependent protein kinase activity"/>
    <property type="evidence" value="ECO:0007669"/>
    <property type="project" value="TreeGrafter"/>
</dbReference>
<keyword evidence="5" id="KW-0067">ATP-binding</keyword>
<dbReference type="GeneID" id="17258296"/>
<dbReference type="eggNOG" id="KOG0598">
    <property type="taxonomic scope" value="Eukaryota"/>
</dbReference>
<evidence type="ECO:0000256" key="4">
    <source>
        <dbReference type="ARBA" id="ARBA00022777"/>
    </source>
</evidence>
<dbReference type="EnsemblProtists" id="EOD12202">
    <property type="protein sequence ID" value="EOD12202"/>
    <property type="gene ID" value="EMIHUDRAFT_67178"/>
</dbReference>
<dbReference type="Gene3D" id="1.10.510.10">
    <property type="entry name" value="Transferase(Phosphotransferase) domain 1"/>
    <property type="match status" value="1"/>
</dbReference>
<keyword evidence="8" id="KW-1185">Reference proteome</keyword>
<dbReference type="Pfam" id="PF00069">
    <property type="entry name" value="Pkinase"/>
    <property type="match status" value="1"/>
</dbReference>
<evidence type="ECO:0000256" key="3">
    <source>
        <dbReference type="ARBA" id="ARBA00022741"/>
    </source>
</evidence>
<feature type="domain" description="Protein kinase" evidence="6">
    <location>
        <begin position="1"/>
        <end position="135"/>
    </location>
</feature>
<dbReference type="KEGG" id="ehx:EMIHUDRAFT_67178"/>
<evidence type="ECO:0000256" key="5">
    <source>
        <dbReference type="ARBA" id="ARBA00022840"/>
    </source>
</evidence>
<dbReference type="STRING" id="2903.R1BR67"/>
<keyword evidence="1" id="KW-0723">Serine/threonine-protein kinase</keyword>
<proteinExistence type="predicted"/>
<sequence length="199" mass="21598">ENLMLDTRGYVKLCDFGISQAPLPGALLAAARTPVYLAPEVLRGKGYTAAVDWWALGVLLYEVAVGCTPFEAESHFAVVQRIMARPRVIAYPPCIEAHAAGRTRDLVSQLLVGAPSKRLGGGGGDAAEVRSHPFFEGVDWDGLVRREVCSPWPEQIVRRCSDAVPFEAGKEGEPEPVWLDARPCDADSLAEFPGWEPLV</sequence>
<dbReference type="PANTHER" id="PTHR24353:SF143">
    <property type="entry name" value="PROTEIN KINASE DOMAIN-CONTAINING PROTEIN"/>
    <property type="match status" value="1"/>
</dbReference>
<protein>
    <recommendedName>
        <fullName evidence="6">Protein kinase domain-containing protein</fullName>
    </recommendedName>
</protein>
<keyword evidence="2" id="KW-0808">Transferase</keyword>
<keyword evidence="4" id="KW-0418">Kinase</keyword>
<dbReference type="HOGENOM" id="CLU_000288_63_26_1"/>
<evidence type="ECO:0000259" key="6">
    <source>
        <dbReference type="PROSITE" id="PS50011"/>
    </source>
</evidence>
<dbReference type="GO" id="GO:0005952">
    <property type="term" value="C:cAMP-dependent protein kinase complex"/>
    <property type="evidence" value="ECO:0007669"/>
    <property type="project" value="TreeGrafter"/>
</dbReference>
<dbReference type="InterPro" id="IPR011009">
    <property type="entry name" value="Kinase-like_dom_sf"/>
</dbReference>